<evidence type="ECO:0000313" key="6">
    <source>
        <dbReference type="Proteomes" id="UP001519332"/>
    </source>
</evidence>
<dbReference type="EMBL" id="JAGINW010000001">
    <property type="protein sequence ID" value="MBP2330581.1"/>
    <property type="molecule type" value="Genomic_DNA"/>
</dbReference>
<dbReference type="Proteomes" id="UP001519332">
    <property type="component" value="Unassembled WGS sequence"/>
</dbReference>
<dbReference type="Pfam" id="PF00486">
    <property type="entry name" value="Trans_reg_C"/>
    <property type="match status" value="1"/>
</dbReference>
<evidence type="ECO:0000259" key="4">
    <source>
        <dbReference type="PROSITE" id="PS51755"/>
    </source>
</evidence>
<dbReference type="PANTHER" id="PTHR35807">
    <property type="entry name" value="TRANSCRIPTIONAL REGULATOR REDD-RELATED"/>
    <property type="match status" value="1"/>
</dbReference>
<comment type="similarity">
    <text evidence="1">Belongs to the AfsR/DnrI/RedD regulatory family.</text>
</comment>
<dbReference type="RefSeq" id="WP_245378794.1">
    <property type="nucleotide sequence ID" value="NZ_JAGINW010000001.1"/>
</dbReference>
<gene>
    <name evidence="5" type="ORF">JOF56_010966</name>
</gene>
<accession>A0ABS4U332</accession>
<reference evidence="5 6" key="1">
    <citation type="submission" date="2021-03" db="EMBL/GenBank/DDBJ databases">
        <title>Sequencing the genomes of 1000 actinobacteria strains.</title>
        <authorList>
            <person name="Klenk H.-P."/>
        </authorList>
    </citation>
    <scope>NUCLEOTIDE SEQUENCE [LARGE SCALE GENOMIC DNA]</scope>
    <source>
        <strain evidence="5 6">DSM 46670</strain>
    </source>
</reference>
<name>A0ABS4U332_9PSEU</name>
<dbReference type="InterPro" id="IPR051677">
    <property type="entry name" value="AfsR-DnrI-RedD_regulator"/>
</dbReference>
<dbReference type="PANTHER" id="PTHR35807:SF2">
    <property type="entry name" value="TRANSCRIPTIONAL ACTIVATOR DOMAIN"/>
    <property type="match status" value="1"/>
</dbReference>
<dbReference type="SUPFAM" id="SSF48452">
    <property type="entry name" value="TPR-like"/>
    <property type="match status" value="1"/>
</dbReference>
<evidence type="ECO:0000256" key="3">
    <source>
        <dbReference type="PROSITE-ProRule" id="PRU01091"/>
    </source>
</evidence>
<dbReference type="Gene3D" id="1.25.40.10">
    <property type="entry name" value="Tetratricopeptide repeat domain"/>
    <property type="match status" value="1"/>
</dbReference>
<keyword evidence="6" id="KW-1185">Reference proteome</keyword>
<organism evidence="5 6">
    <name type="scientific">Kibdelosporangium banguiense</name>
    <dbReference type="NCBI Taxonomy" id="1365924"/>
    <lineage>
        <taxon>Bacteria</taxon>
        <taxon>Bacillati</taxon>
        <taxon>Actinomycetota</taxon>
        <taxon>Actinomycetes</taxon>
        <taxon>Pseudonocardiales</taxon>
        <taxon>Pseudonocardiaceae</taxon>
        <taxon>Kibdelosporangium</taxon>
    </lineage>
</organism>
<dbReference type="InterPro" id="IPR036388">
    <property type="entry name" value="WH-like_DNA-bd_sf"/>
</dbReference>
<evidence type="ECO:0000313" key="5">
    <source>
        <dbReference type="EMBL" id="MBP2330581.1"/>
    </source>
</evidence>
<dbReference type="InterPro" id="IPR005158">
    <property type="entry name" value="BTAD"/>
</dbReference>
<dbReference type="PROSITE" id="PS51755">
    <property type="entry name" value="OMPR_PHOB"/>
    <property type="match status" value="1"/>
</dbReference>
<keyword evidence="2 3" id="KW-0238">DNA-binding</keyword>
<protein>
    <submittedName>
        <fullName evidence="5">DNA-binding SARP family transcriptional activator</fullName>
    </submittedName>
</protein>
<evidence type="ECO:0000256" key="2">
    <source>
        <dbReference type="ARBA" id="ARBA00023125"/>
    </source>
</evidence>
<dbReference type="InterPro" id="IPR001867">
    <property type="entry name" value="OmpR/PhoB-type_DNA-bd"/>
</dbReference>
<dbReference type="Pfam" id="PF03704">
    <property type="entry name" value="BTAD"/>
    <property type="match status" value="1"/>
</dbReference>
<dbReference type="SMART" id="SM00862">
    <property type="entry name" value="Trans_reg_C"/>
    <property type="match status" value="1"/>
</dbReference>
<dbReference type="SUPFAM" id="SSF46894">
    <property type="entry name" value="C-terminal effector domain of the bipartite response regulators"/>
    <property type="match status" value="1"/>
</dbReference>
<sequence>MTMRVRFFGDFSVHIGDEPVDQPRGKIAGLFQYLLLNRGHTVGREKLYEVLWPGREPSTTDSSLKVAVHTLRQVLKRAGPGAEIAGHTNGYVLRADDLWLDVDEFDVCLDAGRIAEDAGDFARAARCYRQAVELYRGDLLASETADWVTAQRECDRALVLYALSWLRADALRRGDHPAVITLCRRIIEIDPYHEETYQTLMLAHGRRGELGQVRNWHKLCVRRLQDDLDVAPTATTSRIYSRAVRGELRVPVAA</sequence>
<evidence type="ECO:0000256" key="1">
    <source>
        <dbReference type="ARBA" id="ARBA00005820"/>
    </source>
</evidence>
<feature type="DNA-binding region" description="OmpR/PhoB-type" evidence="3">
    <location>
        <begin position="1"/>
        <end position="95"/>
    </location>
</feature>
<dbReference type="SMART" id="SM01043">
    <property type="entry name" value="BTAD"/>
    <property type="match status" value="1"/>
</dbReference>
<feature type="domain" description="OmpR/PhoB-type" evidence="4">
    <location>
        <begin position="1"/>
        <end position="95"/>
    </location>
</feature>
<dbReference type="Gene3D" id="1.10.10.10">
    <property type="entry name" value="Winged helix-like DNA-binding domain superfamily/Winged helix DNA-binding domain"/>
    <property type="match status" value="1"/>
</dbReference>
<dbReference type="InterPro" id="IPR011990">
    <property type="entry name" value="TPR-like_helical_dom_sf"/>
</dbReference>
<dbReference type="InterPro" id="IPR016032">
    <property type="entry name" value="Sig_transdc_resp-reg_C-effctor"/>
</dbReference>
<comment type="caution">
    <text evidence="5">The sequence shown here is derived from an EMBL/GenBank/DDBJ whole genome shotgun (WGS) entry which is preliminary data.</text>
</comment>
<dbReference type="GO" id="GO:0003677">
    <property type="term" value="F:DNA binding"/>
    <property type="evidence" value="ECO:0007669"/>
    <property type="project" value="UniProtKB-KW"/>
</dbReference>
<proteinExistence type="inferred from homology"/>